<dbReference type="GO" id="GO:0003676">
    <property type="term" value="F:nucleic acid binding"/>
    <property type="evidence" value="ECO:0007669"/>
    <property type="project" value="InterPro"/>
</dbReference>
<dbReference type="GO" id="GO:0008270">
    <property type="term" value="F:zinc ion binding"/>
    <property type="evidence" value="ECO:0007669"/>
    <property type="project" value="UniProtKB-KW"/>
</dbReference>
<protein>
    <recommendedName>
        <fullName evidence="3">CCHC-type domain-containing protein</fullName>
    </recommendedName>
</protein>
<dbReference type="AlphaFoldDB" id="A0A5J5BSI2"/>
<keyword evidence="1" id="KW-0863">Zinc-finger</keyword>
<gene>
    <name evidence="4" type="ORF">F0562_019763</name>
</gene>
<reference evidence="4 5" key="1">
    <citation type="submission" date="2019-09" db="EMBL/GenBank/DDBJ databases">
        <title>A chromosome-level genome assembly of the Chinese tupelo Nyssa sinensis.</title>
        <authorList>
            <person name="Yang X."/>
            <person name="Kang M."/>
            <person name="Yang Y."/>
            <person name="Xiong H."/>
            <person name="Wang M."/>
            <person name="Zhang Z."/>
            <person name="Wang Z."/>
            <person name="Wu H."/>
            <person name="Ma T."/>
            <person name="Liu J."/>
            <person name="Xi Z."/>
        </authorList>
    </citation>
    <scope>NUCLEOTIDE SEQUENCE [LARGE SCALE GENOMIC DNA]</scope>
    <source>
        <strain evidence="4">J267</strain>
        <tissue evidence="4">Leaf</tissue>
    </source>
</reference>
<proteinExistence type="predicted"/>
<evidence type="ECO:0000256" key="1">
    <source>
        <dbReference type="PROSITE-ProRule" id="PRU00047"/>
    </source>
</evidence>
<keyword evidence="5" id="KW-1185">Reference proteome</keyword>
<dbReference type="OrthoDB" id="2013098at2759"/>
<organism evidence="4 5">
    <name type="scientific">Nyssa sinensis</name>
    <dbReference type="NCBI Taxonomy" id="561372"/>
    <lineage>
        <taxon>Eukaryota</taxon>
        <taxon>Viridiplantae</taxon>
        <taxon>Streptophyta</taxon>
        <taxon>Embryophyta</taxon>
        <taxon>Tracheophyta</taxon>
        <taxon>Spermatophyta</taxon>
        <taxon>Magnoliopsida</taxon>
        <taxon>eudicotyledons</taxon>
        <taxon>Gunneridae</taxon>
        <taxon>Pentapetalae</taxon>
        <taxon>asterids</taxon>
        <taxon>Cornales</taxon>
        <taxon>Nyssaceae</taxon>
        <taxon>Nyssa</taxon>
    </lineage>
</organism>
<dbReference type="InterPro" id="IPR001878">
    <property type="entry name" value="Znf_CCHC"/>
</dbReference>
<dbReference type="EMBL" id="CM018033">
    <property type="protein sequence ID" value="KAA8545020.1"/>
    <property type="molecule type" value="Genomic_DNA"/>
</dbReference>
<feature type="compositionally biased region" description="Polar residues" evidence="2">
    <location>
        <begin position="129"/>
        <end position="141"/>
    </location>
</feature>
<dbReference type="Pfam" id="PF14223">
    <property type="entry name" value="Retrotran_gag_2"/>
    <property type="match status" value="1"/>
</dbReference>
<accession>A0A5J5BSI2</accession>
<sequence length="231" mass="25964">MNSGESVSDYFSRTMAIANKMRIHGDKMADVTIIEKILRSMTAKLNYVVCSIEESKDTDSMSIDELQSSLLVHEQKMNWQDKEEQALQASASKGGGEGRGKGKGKGGNDGRHSNQKSEDSDFQGRGNGHDNNINHSMPSKSKSAEKSRVECYKCHKFGHYESKCCTNLMRDGGKQSNFAKKEEEVSLLMACHLESQFQLVLMEKIVIKQTNNSNTLLQQLMYLRILKMELL</sequence>
<dbReference type="PANTHER" id="PTHR35317:SF27">
    <property type="entry name" value="RETROVIRUS-RELATED POL POLYPROTEIN FROM TRANSPOSON TNT 1-94"/>
    <property type="match status" value="1"/>
</dbReference>
<keyword evidence="1" id="KW-0862">Zinc</keyword>
<feature type="domain" description="CCHC-type" evidence="3">
    <location>
        <begin position="151"/>
        <end position="164"/>
    </location>
</feature>
<feature type="compositionally biased region" description="Basic and acidic residues" evidence="2">
    <location>
        <begin position="96"/>
        <end position="119"/>
    </location>
</feature>
<evidence type="ECO:0000256" key="2">
    <source>
        <dbReference type="SAM" id="MobiDB-lite"/>
    </source>
</evidence>
<dbReference type="PROSITE" id="PS50158">
    <property type="entry name" value="ZF_CCHC"/>
    <property type="match status" value="1"/>
</dbReference>
<dbReference type="Proteomes" id="UP000325577">
    <property type="component" value="Linkage Group LG10"/>
</dbReference>
<keyword evidence="1" id="KW-0479">Metal-binding</keyword>
<name>A0A5J5BSI2_9ASTE</name>
<evidence type="ECO:0000313" key="4">
    <source>
        <dbReference type="EMBL" id="KAA8545020.1"/>
    </source>
</evidence>
<evidence type="ECO:0000259" key="3">
    <source>
        <dbReference type="PROSITE" id="PS50158"/>
    </source>
</evidence>
<feature type="region of interest" description="Disordered" evidence="2">
    <location>
        <begin position="80"/>
        <end position="145"/>
    </location>
</feature>
<dbReference type="PANTHER" id="PTHR35317">
    <property type="entry name" value="OS04G0629600 PROTEIN"/>
    <property type="match status" value="1"/>
</dbReference>
<dbReference type="InterPro" id="IPR036875">
    <property type="entry name" value="Znf_CCHC_sf"/>
</dbReference>
<evidence type="ECO:0000313" key="5">
    <source>
        <dbReference type="Proteomes" id="UP000325577"/>
    </source>
</evidence>
<dbReference type="SUPFAM" id="SSF57756">
    <property type="entry name" value="Retrovirus zinc finger-like domains"/>
    <property type="match status" value="1"/>
</dbReference>